<dbReference type="EMBL" id="GBXM01043835">
    <property type="protein sequence ID" value="JAH64742.1"/>
    <property type="molecule type" value="Transcribed_RNA"/>
</dbReference>
<protein>
    <submittedName>
        <fullName evidence="1">Uncharacterized protein</fullName>
    </submittedName>
</protein>
<name>A0A0E9UG66_ANGAN</name>
<reference evidence="1" key="2">
    <citation type="journal article" date="2015" name="Fish Shellfish Immunol.">
        <title>Early steps in the European eel (Anguilla anguilla)-Vibrio vulnificus interaction in the gills: Role of the RtxA13 toxin.</title>
        <authorList>
            <person name="Callol A."/>
            <person name="Pajuelo D."/>
            <person name="Ebbesson L."/>
            <person name="Teles M."/>
            <person name="MacKenzie S."/>
            <person name="Amaro C."/>
        </authorList>
    </citation>
    <scope>NUCLEOTIDE SEQUENCE</scope>
</reference>
<dbReference type="AlphaFoldDB" id="A0A0E9UG66"/>
<reference evidence="1" key="1">
    <citation type="submission" date="2014-11" db="EMBL/GenBank/DDBJ databases">
        <authorList>
            <person name="Amaro Gonzalez C."/>
        </authorList>
    </citation>
    <scope>NUCLEOTIDE SEQUENCE</scope>
</reference>
<dbReference type="EMBL" id="GBXM01050215">
    <property type="protein sequence ID" value="JAH58362.1"/>
    <property type="molecule type" value="Transcribed_RNA"/>
</dbReference>
<sequence>MLTYFVIGSPLCLSEGEVTSQPSYAYFVVQSLVNTQFP</sequence>
<proteinExistence type="predicted"/>
<evidence type="ECO:0000313" key="1">
    <source>
        <dbReference type="EMBL" id="JAH64742.1"/>
    </source>
</evidence>
<accession>A0A0E9UG66</accession>
<dbReference type="EMBL" id="GBXM01055316">
    <property type="protein sequence ID" value="JAH53261.1"/>
    <property type="molecule type" value="Transcribed_RNA"/>
</dbReference>
<dbReference type="EMBL" id="GBXM01051369">
    <property type="protein sequence ID" value="JAH57208.1"/>
    <property type="molecule type" value="Transcribed_RNA"/>
</dbReference>
<dbReference type="EMBL" id="GBXM01049855">
    <property type="protein sequence ID" value="JAH58722.1"/>
    <property type="molecule type" value="Transcribed_RNA"/>
</dbReference>
<organism evidence="1">
    <name type="scientific">Anguilla anguilla</name>
    <name type="common">European freshwater eel</name>
    <name type="synonym">Muraena anguilla</name>
    <dbReference type="NCBI Taxonomy" id="7936"/>
    <lineage>
        <taxon>Eukaryota</taxon>
        <taxon>Metazoa</taxon>
        <taxon>Chordata</taxon>
        <taxon>Craniata</taxon>
        <taxon>Vertebrata</taxon>
        <taxon>Euteleostomi</taxon>
        <taxon>Actinopterygii</taxon>
        <taxon>Neopterygii</taxon>
        <taxon>Teleostei</taxon>
        <taxon>Anguilliformes</taxon>
        <taxon>Anguillidae</taxon>
        <taxon>Anguilla</taxon>
    </lineage>
</organism>